<comment type="similarity">
    <text evidence="1">Belongs to the bacterial solute-binding protein 8 family.</text>
</comment>
<dbReference type="CDD" id="cd01143">
    <property type="entry name" value="YvrC"/>
    <property type="match status" value="1"/>
</dbReference>
<dbReference type="AlphaFoldDB" id="A0A7C4Q4P2"/>
<evidence type="ECO:0000256" key="3">
    <source>
        <dbReference type="SAM" id="SignalP"/>
    </source>
</evidence>
<keyword evidence="2 3" id="KW-0732">Signal</keyword>
<dbReference type="EMBL" id="DSXR01000120">
    <property type="protein sequence ID" value="HGS88290.1"/>
    <property type="molecule type" value="Genomic_DNA"/>
</dbReference>
<dbReference type="GO" id="GO:0071281">
    <property type="term" value="P:cellular response to iron ion"/>
    <property type="evidence" value="ECO:0007669"/>
    <property type="project" value="TreeGrafter"/>
</dbReference>
<dbReference type="PANTHER" id="PTHR30535">
    <property type="entry name" value="VITAMIN B12-BINDING PROTEIN"/>
    <property type="match status" value="1"/>
</dbReference>
<name>A0A7C4Q4P2_9CHLR</name>
<dbReference type="PANTHER" id="PTHR30535:SF34">
    <property type="entry name" value="MOLYBDATE-BINDING PROTEIN MOLA"/>
    <property type="match status" value="1"/>
</dbReference>
<evidence type="ECO:0000256" key="2">
    <source>
        <dbReference type="ARBA" id="ARBA00022729"/>
    </source>
</evidence>
<dbReference type="PROSITE" id="PS51257">
    <property type="entry name" value="PROKAR_LIPOPROTEIN"/>
    <property type="match status" value="1"/>
</dbReference>
<comment type="caution">
    <text evidence="5">The sequence shown here is derived from an EMBL/GenBank/DDBJ whole genome shotgun (WGS) entry which is preliminary data.</text>
</comment>
<accession>A0A7C4Q4P2</accession>
<protein>
    <submittedName>
        <fullName evidence="5">ABC transporter substrate-binding protein</fullName>
    </submittedName>
</protein>
<feature type="domain" description="Fe/B12 periplasmic-binding" evidence="4">
    <location>
        <begin position="54"/>
        <end position="308"/>
    </location>
</feature>
<dbReference type="InterPro" id="IPR002491">
    <property type="entry name" value="ABC_transptr_periplasmic_BD"/>
</dbReference>
<evidence type="ECO:0000256" key="1">
    <source>
        <dbReference type="ARBA" id="ARBA00008814"/>
    </source>
</evidence>
<gene>
    <name evidence="5" type="ORF">ENT17_11850</name>
</gene>
<dbReference type="InterPro" id="IPR050902">
    <property type="entry name" value="ABC_Transporter_SBP"/>
</dbReference>
<feature type="signal peptide" evidence="3">
    <location>
        <begin position="1"/>
        <end position="24"/>
    </location>
</feature>
<dbReference type="NCBIfam" id="NF038402">
    <property type="entry name" value="TroA_like"/>
    <property type="match status" value="1"/>
</dbReference>
<dbReference type="SUPFAM" id="SSF53807">
    <property type="entry name" value="Helical backbone' metal receptor"/>
    <property type="match status" value="1"/>
</dbReference>
<sequence>MKRQSVLLSVLLLLALLVSACTSAATPAATPTASPIVMTDGLGRTVTLAQPAQRVVSLAPSNTEILFAVGAGSQVVGRDNFSNYPPEALELPGLGDFMGFSIEQIVALNPDLVLLAEIHPPELVKSLEDAGLTVYYLKNPLAMEEMYPMLITVGELTGHKAEAEALVTQLSLRVAVVQQKLANIEERPTVFYEIDGTDPSKPWTTGSGTFIDTLLEMAKAENVGRAMDSQYGQMSIEALLAADPDFILLGDANFGVTPEQVAARPGWGELTAVKEGRVLPFNDDLASRPGPRLVDGLEELARLLHGVTLP</sequence>
<evidence type="ECO:0000313" key="5">
    <source>
        <dbReference type="EMBL" id="HGS88290.1"/>
    </source>
</evidence>
<reference evidence="5" key="1">
    <citation type="journal article" date="2020" name="mSystems">
        <title>Genome- and Community-Level Interaction Insights into Carbon Utilization and Element Cycling Functions of Hydrothermarchaeota in Hydrothermal Sediment.</title>
        <authorList>
            <person name="Zhou Z."/>
            <person name="Liu Y."/>
            <person name="Xu W."/>
            <person name="Pan J."/>
            <person name="Luo Z.H."/>
            <person name="Li M."/>
        </authorList>
    </citation>
    <scope>NUCLEOTIDE SEQUENCE [LARGE SCALE GENOMIC DNA]</scope>
    <source>
        <strain evidence="5">SpSt-556</strain>
    </source>
</reference>
<dbReference type="Gene3D" id="3.40.50.1980">
    <property type="entry name" value="Nitrogenase molybdenum iron protein domain"/>
    <property type="match status" value="2"/>
</dbReference>
<organism evidence="5">
    <name type="scientific">Bellilinea caldifistulae</name>
    <dbReference type="NCBI Taxonomy" id="360411"/>
    <lineage>
        <taxon>Bacteria</taxon>
        <taxon>Bacillati</taxon>
        <taxon>Chloroflexota</taxon>
        <taxon>Anaerolineae</taxon>
        <taxon>Anaerolineales</taxon>
        <taxon>Anaerolineaceae</taxon>
        <taxon>Bellilinea</taxon>
    </lineage>
</organism>
<feature type="chain" id="PRO_5027936622" evidence="3">
    <location>
        <begin position="25"/>
        <end position="310"/>
    </location>
</feature>
<evidence type="ECO:0000259" key="4">
    <source>
        <dbReference type="PROSITE" id="PS50983"/>
    </source>
</evidence>
<proteinExistence type="inferred from homology"/>
<dbReference type="PROSITE" id="PS50983">
    <property type="entry name" value="FE_B12_PBP"/>
    <property type="match status" value="1"/>
</dbReference>
<dbReference type="InterPro" id="IPR054828">
    <property type="entry name" value="Vit_B12_bind_prot"/>
</dbReference>
<dbReference type="Pfam" id="PF01497">
    <property type="entry name" value="Peripla_BP_2"/>
    <property type="match status" value="1"/>
</dbReference>